<gene>
    <name evidence="1" type="ORF">PPRIM_AZ9-3.1.T0470255</name>
</gene>
<proteinExistence type="predicted"/>
<dbReference type="Proteomes" id="UP000688137">
    <property type="component" value="Unassembled WGS sequence"/>
</dbReference>
<dbReference type="OMA" id="YTASCKI"/>
<evidence type="ECO:0000313" key="2">
    <source>
        <dbReference type="Proteomes" id="UP000688137"/>
    </source>
</evidence>
<organism evidence="1 2">
    <name type="scientific">Paramecium primaurelia</name>
    <dbReference type="NCBI Taxonomy" id="5886"/>
    <lineage>
        <taxon>Eukaryota</taxon>
        <taxon>Sar</taxon>
        <taxon>Alveolata</taxon>
        <taxon>Ciliophora</taxon>
        <taxon>Intramacronucleata</taxon>
        <taxon>Oligohymenophorea</taxon>
        <taxon>Peniculida</taxon>
        <taxon>Parameciidae</taxon>
        <taxon>Paramecium</taxon>
    </lineage>
</organism>
<reference evidence="1" key="1">
    <citation type="submission" date="2021-01" db="EMBL/GenBank/DDBJ databases">
        <authorList>
            <consortium name="Genoscope - CEA"/>
            <person name="William W."/>
        </authorList>
    </citation>
    <scope>NUCLEOTIDE SEQUENCE</scope>
</reference>
<sequence length="362" mass="43244">MSVFANSFRKSSQQMQENDSIKVYYKTDMKQYIKVKYNRGTTVGMIIDELIKELNMNGKLQYSIYLLTHKKNELTLLSVSINRKLRRNEQPSRILFLTKAYKFSFYLDYLLSQFSQNICYLNQNQNENKQLTKYDKEFKIQKFTKNGSSKQMKIKINSQGAVLCQEGKMEKQIQYIDCKFDFEEDLVFTITKDKINIYRASNKKEFSAINKLISQYTKNFEMQYKMGLQDNTIQYYTKQMMNCIEFNCYEFTQSKQMMKENSNYQSFIDIYKITQVNKDIQAIENDDLNINIELYKESILDTFTILPREQFRKRLIIFNSQFKYTASCKIEDQIEQHNTLLQPLDSILTSEEDIRKFSQLLS</sequence>
<keyword evidence="2" id="KW-1185">Reference proteome</keyword>
<evidence type="ECO:0000313" key="1">
    <source>
        <dbReference type="EMBL" id="CAD8071586.1"/>
    </source>
</evidence>
<name>A0A8S1M4R1_PARPR</name>
<protein>
    <submittedName>
        <fullName evidence="1">Uncharacterized protein</fullName>
    </submittedName>
</protein>
<accession>A0A8S1M4R1</accession>
<dbReference type="EMBL" id="CAJJDM010000047">
    <property type="protein sequence ID" value="CAD8071586.1"/>
    <property type="molecule type" value="Genomic_DNA"/>
</dbReference>
<comment type="caution">
    <text evidence="1">The sequence shown here is derived from an EMBL/GenBank/DDBJ whole genome shotgun (WGS) entry which is preliminary data.</text>
</comment>
<dbReference type="AlphaFoldDB" id="A0A8S1M4R1"/>